<reference evidence="4" key="2">
    <citation type="submission" date="2016-04" db="EMBL/GenBank/DDBJ databases">
        <title>Complete Genome and Plasmid Sequences for Rhodococcus fascians D188 and Draft Sequences for Rhodococcus spp. Isolates PBTS 1 and PBTS 2.</title>
        <authorList>
            <person name="Stamer R."/>
            <person name="Vereecke D."/>
            <person name="Zhang Y."/>
            <person name="Schilkey F."/>
            <person name="Devitt N."/>
            <person name="Randall J."/>
        </authorList>
    </citation>
    <scope>NUCLEOTIDE SEQUENCE [LARGE SCALE GENOMIC DNA]</scope>
    <source>
        <strain evidence="4">PBTS2</strain>
    </source>
</reference>
<evidence type="ECO:0000259" key="2">
    <source>
        <dbReference type="PROSITE" id="PS50937"/>
    </source>
</evidence>
<dbReference type="InterPro" id="IPR011989">
    <property type="entry name" value="ARM-like"/>
</dbReference>
<dbReference type="Gene3D" id="1.25.10.10">
    <property type="entry name" value="Leucine-rich Repeat Variant"/>
    <property type="match status" value="1"/>
</dbReference>
<dbReference type="PANTHER" id="PTHR30204:SF93">
    <property type="entry name" value="HTH MERR-TYPE DOMAIN-CONTAINING PROTEIN"/>
    <property type="match status" value="1"/>
</dbReference>
<dbReference type="SMART" id="SM00567">
    <property type="entry name" value="EZ_HEAT"/>
    <property type="match status" value="4"/>
</dbReference>
<dbReference type="SMART" id="SM00422">
    <property type="entry name" value="HTH_MERR"/>
    <property type="match status" value="1"/>
</dbReference>
<dbReference type="KEGG" id="rhs:A3Q41_00888"/>
<protein>
    <submittedName>
        <fullName evidence="3">HTH-type transcriptional activator mta</fullName>
    </submittedName>
</protein>
<gene>
    <name evidence="3" type="primary">mta_1</name>
    <name evidence="3" type="ORF">A3Q41_00888</name>
</gene>
<dbReference type="InterPro" id="IPR047057">
    <property type="entry name" value="MerR_fam"/>
</dbReference>
<organism evidence="3 4">
    <name type="scientific">Rhodococcoides fascians</name>
    <name type="common">Rhodococcus fascians</name>
    <dbReference type="NCBI Taxonomy" id="1828"/>
    <lineage>
        <taxon>Bacteria</taxon>
        <taxon>Bacillati</taxon>
        <taxon>Actinomycetota</taxon>
        <taxon>Actinomycetes</taxon>
        <taxon>Mycobacteriales</taxon>
        <taxon>Nocardiaceae</taxon>
        <taxon>Rhodococcoides</taxon>
    </lineage>
</organism>
<evidence type="ECO:0000313" key="4">
    <source>
        <dbReference type="Proteomes" id="UP000076038"/>
    </source>
</evidence>
<keyword evidence="1" id="KW-0238">DNA-binding</keyword>
<proteinExistence type="predicted"/>
<dbReference type="PANTHER" id="PTHR30204">
    <property type="entry name" value="REDOX-CYCLING DRUG-SENSING TRANSCRIPTIONAL ACTIVATOR SOXR"/>
    <property type="match status" value="1"/>
</dbReference>
<dbReference type="OrthoDB" id="9808480at2"/>
<dbReference type="InterPro" id="IPR000551">
    <property type="entry name" value="MerR-type_HTH_dom"/>
</dbReference>
<dbReference type="RefSeq" id="WP_063216168.1">
    <property type="nucleotide sequence ID" value="NZ_CP015220.1"/>
</dbReference>
<dbReference type="InterPro" id="IPR009061">
    <property type="entry name" value="DNA-bd_dom_put_sf"/>
</dbReference>
<dbReference type="Gene3D" id="1.10.1660.10">
    <property type="match status" value="1"/>
</dbReference>
<name>A0A143QH98_RHOFA</name>
<dbReference type="Pfam" id="PF13411">
    <property type="entry name" value="MerR_1"/>
    <property type="match status" value="1"/>
</dbReference>
<evidence type="ECO:0000313" key="3">
    <source>
        <dbReference type="EMBL" id="AMY22206.1"/>
    </source>
</evidence>
<dbReference type="AlphaFoldDB" id="A0A143QH98"/>
<dbReference type="GO" id="GO:0003700">
    <property type="term" value="F:DNA-binding transcription factor activity"/>
    <property type="evidence" value="ECO:0007669"/>
    <property type="project" value="InterPro"/>
</dbReference>
<dbReference type="PRINTS" id="PR00040">
    <property type="entry name" value="HTHMERR"/>
</dbReference>
<dbReference type="PROSITE" id="PS50937">
    <property type="entry name" value="HTH_MERR_2"/>
    <property type="match status" value="1"/>
</dbReference>
<evidence type="ECO:0000256" key="1">
    <source>
        <dbReference type="ARBA" id="ARBA00023125"/>
    </source>
</evidence>
<dbReference type="Pfam" id="PF13646">
    <property type="entry name" value="HEAT_2"/>
    <property type="match status" value="1"/>
</dbReference>
<dbReference type="EMBL" id="CP015220">
    <property type="protein sequence ID" value="AMY22206.1"/>
    <property type="molecule type" value="Genomic_DNA"/>
</dbReference>
<dbReference type="SUPFAM" id="SSF48371">
    <property type="entry name" value="ARM repeat"/>
    <property type="match status" value="1"/>
</dbReference>
<dbReference type="SUPFAM" id="SSF46955">
    <property type="entry name" value="Putative DNA-binding domain"/>
    <property type="match status" value="1"/>
</dbReference>
<dbReference type="GO" id="GO:0003677">
    <property type="term" value="F:DNA binding"/>
    <property type="evidence" value="ECO:0007669"/>
    <property type="project" value="UniProtKB-KW"/>
</dbReference>
<dbReference type="PROSITE" id="PS00552">
    <property type="entry name" value="HTH_MERR_1"/>
    <property type="match status" value="1"/>
</dbReference>
<feature type="domain" description="HTH merR-type" evidence="2">
    <location>
        <begin position="1"/>
        <end position="69"/>
    </location>
</feature>
<accession>A0A143QH98</accession>
<dbReference type="InterPro" id="IPR004155">
    <property type="entry name" value="PBS_lyase_HEAT"/>
</dbReference>
<reference evidence="3 4" key="1">
    <citation type="journal article" date="2016" name="Genome Announc.">
        <title>Complete Genome and Plasmid Sequences for Rhodococcus fascians D188 and Draft Sequences for Rhodococcus Isolates PBTS 1 and PBTS 2.</title>
        <authorList>
            <person name="Stamler R.A."/>
            <person name="Vereecke D."/>
            <person name="Zhang Y."/>
            <person name="Schilkey F."/>
            <person name="Devitt N."/>
            <person name="Randall J.J."/>
        </authorList>
    </citation>
    <scope>NUCLEOTIDE SEQUENCE [LARGE SCALE GENOMIC DNA]</scope>
    <source>
        <strain evidence="3 4">PBTS2</strain>
    </source>
</reference>
<sequence>MLIGEVARRSGVSARMLRHYDRLGLVQPTSRTGTGYREYSPADVRRLFHVESLRSLGLSLHDVGRALDDPSFAATGLVDELATRAEERIARDTELLTRLRRIGSARPEDWEDVLGVIGMLGDLDSVSAGKRQSAALASVGDRPIPAEALAEAVLREPATNVAGALRWALAQTGSDAVSALRQGLDSPDPEVRRRAVDTVVEIPHPDATEVLREALGHEDGQVRRLAALELGARGIVDAIAVLIDMVHEGTNDVDAADVLGELGYADSTVAALMDGPSEIAARLRVTQALASILGPAAAQALRELTQDADRSIALTATYLLDRRERAASVPSTS</sequence>
<dbReference type="Proteomes" id="UP000076038">
    <property type="component" value="Chromosome"/>
</dbReference>
<dbReference type="InterPro" id="IPR016024">
    <property type="entry name" value="ARM-type_fold"/>
</dbReference>
<keyword evidence="4" id="KW-1185">Reference proteome</keyword>
<dbReference type="PATRIC" id="fig|1653479.3.peg.908"/>